<keyword evidence="1" id="KW-1133">Transmembrane helix</keyword>
<dbReference type="Proteomes" id="UP000273982">
    <property type="component" value="Chromosome"/>
</dbReference>
<dbReference type="KEGG" id="mros:EHO51_01500"/>
<dbReference type="AlphaFoldDB" id="A0A3G8M313"/>
<reference evidence="2 3" key="1">
    <citation type="submission" date="2018-11" db="EMBL/GenBank/DDBJ databases">
        <title>Genome squencing of methanotrophic bacteria isolated from alkaline groundwater in Korea.</title>
        <authorList>
            <person name="Nguyen L.N."/>
        </authorList>
    </citation>
    <scope>NUCLEOTIDE SEQUENCE [LARGE SCALE GENOMIC DNA]</scope>
    <source>
        <strain evidence="2 3">GW6</strain>
    </source>
</reference>
<dbReference type="RefSeq" id="WP_124737403.1">
    <property type="nucleotide sequence ID" value="NZ_CP034086.1"/>
</dbReference>
<protein>
    <submittedName>
        <fullName evidence="2">Uncharacterized protein</fullName>
    </submittedName>
</protein>
<evidence type="ECO:0000313" key="3">
    <source>
        <dbReference type="Proteomes" id="UP000273982"/>
    </source>
</evidence>
<name>A0A3G8M313_9HYPH</name>
<proteinExistence type="predicted"/>
<accession>A0A3G8M313</accession>
<evidence type="ECO:0000256" key="1">
    <source>
        <dbReference type="SAM" id="Phobius"/>
    </source>
</evidence>
<gene>
    <name evidence="2" type="ORF">EHO51_01500</name>
</gene>
<feature type="transmembrane region" description="Helical" evidence="1">
    <location>
        <begin position="54"/>
        <end position="73"/>
    </location>
</feature>
<dbReference type="EMBL" id="CP034086">
    <property type="protein sequence ID" value="AZG75522.1"/>
    <property type="molecule type" value="Genomic_DNA"/>
</dbReference>
<evidence type="ECO:0000313" key="2">
    <source>
        <dbReference type="EMBL" id="AZG75522.1"/>
    </source>
</evidence>
<keyword evidence="1" id="KW-0812">Transmembrane</keyword>
<sequence length="165" mass="17202">MMLDPLFHRVDESIANATRGASRLAIVATLALLALGFATAAAHAYAMRTWGEIAGNLVIAGAFLFAALVVYLATKESASLETQAPAPEVEQSIFSQLPFLDQMLKPDGNLVRSIGSSIGSMAPVAAKAVAERVAPNLHLIIGAAVGLMLASKLSEKLDSMKSPEA</sequence>
<organism evidence="2 3">
    <name type="scientific">Methylocystis rosea</name>
    <dbReference type="NCBI Taxonomy" id="173366"/>
    <lineage>
        <taxon>Bacteria</taxon>
        <taxon>Pseudomonadati</taxon>
        <taxon>Pseudomonadota</taxon>
        <taxon>Alphaproteobacteria</taxon>
        <taxon>Hyphomicrobiales</taxon>
        <taxon>Methylocystaceae</taxon>
        <taxon>Methylocystis</taxon>
    </lineage>
</organism>
<keyword evidence="1" id="KW-0472">Membrane</keyword>